<evidence type="ECO:0000313" key="3">
    <source>
        <dbReference type="EMBL" id="TMQ68353.1"/>
    </source>
</evidence>
<feature type="transmembrane region" description="Helical" evidence="2">
    <location>
        <begin position="157"/>
        <end position="173"/>
    </location>
</feature>
<protein>
    <recommendedName>
        <fullName evidence="5">Tetratricopeptide repeat protein</fullName>
    </recommendedName>
</protein>
<feature type="transmembrane region" description="Helical" evidence="2">
    <location>
        <begin position="348"/>
        <end position="367"/>
    </location>
</feature>
<evidence type="ECO:0008006" key="5">
    <source>
        <dbReference type="Google" id="ProtNLM"/>
    </source>
</evidence>
<feature type="transmembrane region" description="Helical" evidence="2">
    <location>
        <begin position="129"/>
        <end position="151"/>
    </location>
</feature>
<evidence type="ECO:0000313" key="4">
    <source>
        <dbReference type="Proteomes" id="UP000316609"/>
    </source>
</evidence>
<organism evidence="3 4">
    <name type="scientific">Eiseniibacteriota bacterium</name>
    <dbReference type="NCBI Taxonomy" id="2212470"/>
    <lineage>
        <taxon>Bacteria</taxon>
        <taxon>Candidatus Eiseniibacteriota</taxon>
    </lineage>
</organism>
<feature type="transmembrane region" description="Helical" evidence="2">
    <location>
        <begin position="96"/>
        <end position="117"/>
    </location>
</feature>
<feature type="region of interest" description="Disordered" evidence="1">
    <location>
        <begin position="1"/>
        <end position="25"/>
    </location>
</feature>
<feature type="transmembrane region" description="Helical" evidence="2">
    <location>
        <begin position="246"/>
        <end position="268"/>
    </location>
</feature>
<dbReference type="EMBL" id="VBOY01000011">
    <property type="protein sequence ID" value="TMQ68353.1"/>
    <property type="molecule type" value="Genomic_DNA"/>
</dbReference>
<name>A0A538TXK2_UNCEI</name>
<evidence type="ECO:0000256" key="1">
    <source>
        <dbReference type="SAM" id="MobiDB-lite"/>
    </source>
</evidence>
<dbReference type="InterPro" id="IPR011990">
    <property type="entry name" value="TPR-like_helical_dom_sf"/>
</dbReference>
<sequence>MSSEPTAASGVAAAAGPEKASSPPPVPPLPRWAWVVLVVFAGGAACYRSADENAWFHLAAGRSILTHGWPTRETWCWIAYGQRPWLPGWAHDVTLYGLYALGGNVAIALWRAAWAAVTMALGLTIVRRLGAASWAGALVAILVLAVARPQLEPRPEAIVPALVLLAIALFEGARSSGRDRTRWLVPGQVLWTNVHSSWALGPFLAWSYSFAESWREGSAPKDTASSDAAPSAARVSTATTMRWRQWLVLGLVLWAASALTPTPLLSLATPLRFLSGLLDDPAEGRAPDLRVWTWAEDHRDPFTALLALAFLGTLLGSHRAQRASPALAIFALIALGLGVMGVRFRALAAWACLGPLAVALSGPAAPWRRVAQGLVVVTAGAAGAAWLVVAPQFRLGVTPLPSSAPVRAVAVADSLRLSGPVLNTAPFGGYLLWARGDSHPPFVDGRGRGNPGTLSLLSRSEIDPVALDSLVRAWDFRYAIVEPPPGSATTLATLLSRELNWALIFYDDDGLLFVRRKDYPALEPLAYRFVTPDEIQMRLWTQRTLTDPGLEKLFEAELERARRESSRHARASWWLAEVALAHGDGTRAVAMLNEVERLAPETRGLALKQGMSRRLVGDLAGARAAFRRALANPDDAETAQEELQLLK</sequence>
<reference evidence="3 4" key="1">
    <citation type="journal article" date="2019" name="Nat. Microbiol.">
        <title>Mediterranean grassland soil C-N compound turnover is dependent on rainfall and depth, and is mediated by genomically divergent microorganisms.</title>
        <authorList>
            <person name="Diamond S."/>
            <person name="Andeer P.F."/>
            <person name="Li Z."/>
            <person name="Crits-Christoph A."/>
            <person name="Burstein D."/>
            <person name="Anantharaman K."/>
            <person name="Lane K.R."/>
            <person name="Thomas B.C."/>
            <person name="Pan C."/>
            <person name="Northen T.R."/>
            <person name="Banfield J.F."/>
        </authorList>
    </citation>
    <scope>NUCLEOTIDE SEQUENCE [LARGE SCALE GENOMIC DNA]</scope>
    <source>
        <strain evidence="3">WS_8</strain>
    </source>
</reference>
<proteinExistence type="predicted"/>
<dbReference type="SUPFAM" id="SSF48452">
    <property type="entry name" value="TPR-like"/>
    <property type="match status" value="1"/>
</dbReference>
<dbReference type="AlphaFoldDB" id="A0A538TXK2"/>
<feature type="transmembrane region" description="Helical" evidence="2">
    <location>
        <begin position="324"/>
        <end position="342"/>
    </location>
</feature>
<dbReference type="Proteomes" id="UP000316609">
    <property type="component" value="Unassembled WGS sequence"/>
</dbReference>
<feature type="compositionally biased region" description="Low complexity" evidence="1">
    <location>
        <begin position="1"/>
        <end position="21"/>
    </location>
</feature>
<keyword evidence="2" id="KW-0812">Transmembrane</keyword>
<gene>
    <name evidence="3" type="ORF">E6K78_01460</name>
</gene>
<evidence type="ECO:0000256" key="2">
    <source>
        <dbReference type="SAM" id="Phobius"/>
    </source>
</evidence>
<accession>A0A538TXK2</accession>
<comment type="caution">
    <text evidence="3">The sequence shown here is derived from an EMBL/GenBank/DDBJ whole genome shotgun (WGS) entry which is preliminary data.</text>
</comment>
<dbReference type="Gene3D" id="1.25.40.10">
    <property type="entry name" value="Tetratricopeptide repeat domain"/>
    <property type="match status" value="1"/>
</dbReference>
<feature type="transmembrane region" description="Helical" evidence="2">
    <location>
        <begin position="374"/>
        <end position="393"/>
    </location>
</feature>
<feature type="transmembrane region" description="Helical" evidence="2">
    <location>
        <begin position="301"/>
        <end position="317"/>
    </location>
</feature>
<keyword evidence="2" id="KW-1133">Transmembrane helix</keyword>
<keyword evidence="2" id="KW-0472">Membrane</keyword>